<dbReference type="Proteomes" id="UP001396334">
    <property type="component" value="Unassembled WGS sequence"/>
</dbReference>
<evidence type="ECO:0000313" key="3">
    <source>
        <dbReference type="Proteomes" id="UP001396334"/>
    </source>
</evidence>
<dbReference type="EMBL" id="JBBPBN010000121">
    <property type="protein sequence ID" value="KAK8977389.1"/>
    <property type="molecule type" value="Genomic_DNA"/>
</dbReference>
<sequence>MGLKFWPPPPTAVTPIVHLRNGDYCSSPLGVLIPDLAVVHATSPPFAGKLFLALILFYLLHAPPWSSCSGKCFFQVLLLLLILFLIFFVLITTGFRHRSPLPPPSPANPSPHHL</sequence>
<feature type="transmembrane region" description="Helical" evidence="1">
    <location>
        <begin position="72"/>
        <end position="95"/>
    </location>
</feature>
<reference evidence="2 3" key="1">
    <citation type="journal article" date="2024" name="G3 (Bethesda)">
        <title>Genome assembly of Hibiscus sabdariffa L. provides insights into metabolisms of medicinal natural products.</title>
        <authorList>
            <person name="Kim T."/>
        </authorList>
    </citation>
    <scope>NUCLEOTIDE SEQUENCE [LARGE SCALE GENOMIC DNA]</scope>
    <source>
        <strain evidence="2">TK-2024</strain>
        <tissue evidence="2">Old leaves</tissue>
    </source>
</reference>
<name>A0ABR2NMK3_9ROSI</name>
<evidence type="ECO:0000256" key="1">
    <source>
        <dbReference type="SAM" id="Phobius"/>
    </source>
</evidence>
<protein>
    <submittedName>
        <fullName evidence="2">Uncharacterized protein</fullName>
    </submittedName>
</protein>
<accession>A0ABR2NMK3</accession>
<organism evidence="2 3">
    <name type="scientific">Hibiscus sabdariffa</name>
    <name type="common">roselle</name>
    <dbReference type="NCBI Taxonomy" id="183260"/>
    <lineage>
        <taxon>Eukaryota</taxon>
        <taxon>Viridiplantae</taxon>
        <taxon>Streptophyta</taxon>
        <taxon>Embryophyta</taxon>
        <taxon>Tracheophyta</taxon>
        <taxon>Spermatophyta</taxon>
        <taxon>Magnoliopsida</taxon>
        <taxon>eudicotyledons</taxon>
        <taxon>Gunneridae</taxon>
        <taxon>Pentapetalae</taxon>
        <taxon>rosids</taxon>
        <taxon>malvids</taxon>
        <taxon>Malvales</taxon>
        <taxon>Malvaceae</taxon>
        <taxon>Malvoideae</taxon>
        <taxon>Hibiscus</taxon>
    </lineage>
</organism>
<gene>
    <name evidence="2" type="ORF">V6N11_034437</name>
</gene>
<comment type="caution">
    <text evidence="2">The sequence shown here is derived from an EMBL/GenBank/DDBJ whole genome shotgun (WGS) entry which is preliminary data.</text>
</comment>
<keyword evidence="1" id="KW-0812">Transmembrane</keyword>
<feature type="transmembrane region" description="Helical" evidence="1">
    <location>
        <begin position="37"/>
        <end position="60"/>
    </location>
</feature>
<evidence type="ECO:0000313" key="2">
    <source>
        <dbReference type="EMBL" id="KAK8977389.1"/>
    </source>
</evidence>
<keyword evidence="3" id="KW-1185">Reference proteome</keyword>
<keyword evidence="1" id="KW-0472">Membrane</keyword>
<keyword evidence="1" id="KW-1133">Transmembrane helix</keyword>
<proteinExistence type="predicted"/>